<proteinExistence type="predicted"/>
<gene>
    <name evidence="2" type="ORF">BTJ68_04077</name>
</gene>
<reference evidence="2 3" key="1">
    <citation type="submission" date="2017-01" db="EMBL/GenBank/DDBJ databases">
        <title>The recent genome duplication of the halophilic yeast Hortaea werneckii: insights from long-read sequencing.</title>
        <authorList>
            <person name="Sinha S."/>
            <person name="Flibotte S."/>
            <person name="Neira M."/>
            <person name="Lenassi M."/>
            <person name="Gostincar C."/>
            <person name="Stajich J.E."/>
            <person name="Nislow C.E."/>
        </authorList>
    </citation>
    <scope>NUCLEOTIDE SEQUENCE [LARGE SCALE GENOMIC DNA]</scope>
    <source>
        <strain evidence="2 3">EXF-2000</strain>
    </source>
</reference>
<dbReference type="EMBL" id="MUNK01000058">
    <property type="protein sequence ID" value="OTA34515.1"/>
    <property type="molecule type" value="Genomic_DNA"/>
</dbReference>
<keyword evidence="3" id="KW-1185">Reference proteome</keyword>
<dbReference type="AlphaFoldDB" id="A0A1Z5TER7"/>
<evidence type="ECO:0000313" key="2">
    <source>
        <dbReference type="EMBL" id="OTA34515.1"/>
    </source>
</evidence>
<dbReference type="VEuPathDB" id="FungiDB:BTJ68_04077"/>
<comment type="caution">
    <text evidence="2">The sequence shown here is derived from an EMBL/GenBank/DDBJ whole genome shotgun (WGS) entry which is preliminary data.</text>
</comment>
<feature type="compositionally biased region" description="Basic and acidic residues" evidence="1">
    <location>
        <begin position="35"/>
        <end position="49"/>
    </location>
</feature>
<organism evidence="2 3">
    <name type="scientific">Hortaea werneckii EXF-2000</name>
    <dbReference type="NCBI Taxonomy" id="1157616"/>
    <lineage>
        <taxon>Eukaryota</taxon>
        <taxon>Fungi</taxon>
        <taxon>Dikarya</taxon>
        <taxon>Ascomycota</taxon>
        <taxon>Pezizomycotina</taxon>
        <taxon>Dothideomycetes</taxon>
        <taxon>Dothideomycetidae</taxon>
        <taxon>Mycosphaerellales</taxon>
        <taxon>Teratosphaeriaceae</taxon>
        <taxon>Hortaea</taxon>
    </lineage>
</organism>
<protein>
    <submittedName>
        <fullName evidence="2">Uncharacterized protein</fullName>
    </submittedName>
</protein>
<evidence type="ECO:0000256" key="1">
    <source>
        <dbReference type="SAM" id="MobiDB-lite"/>
    </source>
</evidence>
<dbReference type="InParanoid" id="A0A1Z5TER7"/>
<dbReference type="Proteomes" id="UP000194280">
    <property type="component" value="Unassembled WGS sequence"/>
</dbReference>
<sequence length="59" mass="6800">MAYSSYMYLDIGMHTVVKPSRTEIKDKVAHIRTMASHDQHCRRADDKTRPPLVATRVDV</sequence>
<evidence type="ECO:0000313" key="3">
    <source>
        <dbReference type="Proteomes" id="UP000194280"/>
    </source>
</evidence>
<accession>A0A1Z5TER7</accession>
<feature type="region of interest" description="Disordered" evidence="1">
    <location>
        <begin position="35"/>
        <end position="59"/>
    </location>
</feature>
<name>A0A1Z5TER7_HORWE</name>